<proteinExistence type="predicted"/>
<reference evidence="2" key="1">
    <citation type="submission" date="2022-11" db="UniProtKB">
        <authorList>
            <consortium name="WormBaseParasite"/>
        </authorList>
    </citation>
    <scope>IDENTIFICATION</scope>
</reference>
<protein>
    <submittedName>
        <fullName evidence="2">Uncharacterized protein</fullName>
    </submittedName>
</protein>
<keyword evidence="1" id="KW-1185">Reference proteome</keyword>
<evidence type="ECO:0000313" key="1">
    <source>
        <dbReference type="Proteomes" id="UP000887574"/>
    </source>
</evidence>
<evidence type="ECO:0000313" key="2">
    <source>
        <dbReference type="WBParaSite" id="jg4354"/>
    </source>
</evidence>
<accession>A0A915ECB9</accession>
<dbReference type="WBParaSite" id="jg4354">
    <property type="protein sequence ID" value="jg4354"/>
    <property type="gene ID" value="jg4354"/>
</dbReference>
<dbReference type="Proteomes" id="UP000887574">
    <property type="component" value="Unplaced"/>
</dbReference>
<dbReference type="AlphaFoldDB" id="A0A915ECB9"/>
<name>A0A915ECB9_9BILA</name>
<organism evidence="1 2">
    <name type="scientific">Ditylenchus dipsaci</name>
    <dbReference type="NCBI Taxonomy" id="166011"/>
    <lineage>
        <taxon>Eukaryota</taxon>
        <taxon>Metazoa</taxon>
        <taxon>Ecdysozoa</taxon>
        <taxon>Nematoda</taxon>
        <taxon>Chromadorea</taxon>
        <taxon>Rhabditida</taxon>
        <taxon>Tylenchina</taxon>
        <taxon>Tylenchomorpha</taxon>
        <taxon>Sphaerularioidea</taxon>
        <taxon>Anguinidae</taxon>
        <taxon>Anguininae</taxon>
        <taxon>Ditylenchus</taxon>
    </lineage>
</organism>
<sequence>MTPFIIYSNEWTISLGNKWTIISMCSIFSLVLGKSVEMVKDVTTAPNLPIVTATTESADCDKLSLSEW</sequence>